<dbReference type="PANTHER" id="PTHR40396:SF1">
    <property type="entry name" value="ATPASE AAA-TYPE CORE DOMAIN-CONTAINING PROTEIN"/>
    <property type="match status" value="1"/>
</dbReference>
<gene>
    <name evidence="2" type="ORF">IAC42_03870</name>
</gene>
<dbReference type="Gene3D" id="3.40.50.300">
    <property type="entry name" value="P-loop containing nucleotide triphosphate hydrolases"/>
    <property type="match status" value="2"/>
</dbReference>
<name>A0A9D9H940_9SPIR</name>
<accession>A0A9D9H940</accession>
<feature type="domain" description="ATPase AAA-type core" evidence="1">
    <location>
        <begin position="45"/>
        <end position="346"/>
    </location>
</feature>
<keyword evidence="2" id="KW-0067">ATP-binding</keyword>
<evidence type="ECO:0000259" key="1">
    <source>
        <dbReference type="Pfam" id="PF13304"/>
    </source>
</evidence>
<keyword evidence="2" id="KW-0547">Nucleotide-binding</keyword>
<dbReference type="AlphaFoldDB" id="A0A9D9H940"/>
<evidence type="ECO:0000313" key="3">
    <source>
        <dbReference type="Proteomes" id="UP000823633"/>
    </source>
</evidence>
<reference evidence="2" key="1">
    <citation type="submission" date="2020-10" db="EMBL/GenBank/DDBJ databases">
        <authorList>
            <person name="Gilroy R."/>
        </authorList>
    </citation>
    <scope>NUCLEOTIDE SEQUENCE</scope>
    <source>
        <strain evidence="2">11167</strain>
    </source>
</reference>
<sequence length="415" mass="46877">MLLEFRCSNYRSIKNTVTFSMIAGSDDSHPQSLRHSLGLKILPSAVVYGANGSGKSNFLKALSYMANLARTSILNQPGQKIAYDPHKLCVGKPTSMSIQFIRQGVRYAYGFSILDGFVEDEYLYFFPKGRQTRIFERSGLSVIAGSRFQSALKLGLEALKDNRLFLSCAANFTKVIELESAFLFFAQDLVFFDPLFNNWREYSAFAMHDDPEMKRLFLLFMDCFGTGVKDVEVRIEKKPVSEISSSMPPHLSPFLKDGEANLIEAMLVYDQFSVNIMEESSGTRRLFEVLCPLIDILRNDRILVCDELEASLHEALVHQIVELFSTQTDDHSAQLLFTTHDTNLLDGNLMRRDQIWFTQLDHERSSDLYSLSEVRAVRKSENLAKGYMSGKYGAMPMLNGTILSQICAGQESGDK</sequence>
<evidence type="ECO:0000313" key="2">
    <source>
        <dbReference type="EMBL" id="MBO8442876.1"/>
    </source>
</evidence>
<dbReference type="PANTHER" id="PTHR40396">
    <property type="entry name" value="ATPASE-LIKE PROTEIN"/>
    <property type="match status" value="1"/>
</dbReference>
<proteinExistence type="predicted"/>
<dbReference type="SUPFAM" id="SSF52540">
    <property type="entry name" value="P-loop containing nucleoside triphosphate hydrolases"/>
    <property type="match status" value="1"/>
</dbReference>
<protein>
    <submittedName>
        <fullName evidence="2">ATP-binding protein</fullName>
    </submittedName>
</protein>
<dbReference type="GO" id="GO:0016887">
    <property type="term" value="F:ATP hydrolysis activity"/>
    <property type="evidence" value="ECO:0007669"/>
    <property type="project" value="InterPro"/>
</dbReference>
<dbReference type="Proteomes" id="UP000823633">
    <property type="component" value="Unassembled WGS sequence"/>
</dbReference>
<organism evidence="2 3">
    <name type="scientific">Candidatus Aphodenecus pullistercoris</name>
    <dbReference type="NCBI Taxonomy" id="2840669"/>
    <lineage>
        <taxon>Bacteria</taxon>
        <taxon>Pseudomonadati</taxon>
        <taxon>Spirochaetota</taxon>
        <taxon>Spirochaetia</taxon>
        <taxon>Spirochaetales</taxon>
        <taxon>Candidatus Aphodenecus</taxon>
    </lineage>
</organism>
<dbReference type="GO" id="GO:0005524">
    <property type="term" value="F:ATP binding"/>
    <property type="evidence" value="ECO:0007669"/>
    <property type="project" value="UniProtKB-KW"/>
</dbReference>
<dbReference type="InterPro" id="IPR003959">
    <property type="entry name" value="ATPase_AAA_core"/>
</dbReference>
<dbReference type="InterPro" id="IPR027417">
    <property type="entry name" value="P-loop_NTPase"/>
</dbReference>
<reference evidence="2" key="2">
    <citation type="journal article" date="2021" name="PeerJ">
        <title>Extensive microbial diversity within the chicken gut microbiome revealed by metagenomics and culture.</title>
        <authorList>
            <person name="Gilroy R."/>
            <person name="Ravi A."/>
            <person name="Getino M."/>
            <person name="Pursley I."/>
            <person name="Horton D.L."/>
            <person name="Alikhan N.F."/>
            <person name="Baker D."/>
            <person name="Gharbi K."/>
            <person name="Hall N."/>
            <person name="Watson M."/>
            <person name="Adriaenssens E.M."/>
            <person name="Foster-Nyarko E."/>
            <person name="Jarju S."/>
            <person name="Secka A."/>
            <person name="Antonio M."/>
            <person name="Oren A."/>
            <person name="Chaudhuri R.R."/>
            <person name="La Ragione R."/>
            <person name="Hildebrand F."/>
            <person name="Pallen M.J."/>
        </authorList>
    </citation>
    <scope>NUCLEOTIDE SEQUENCE</scope>
    <source>
        <strain evidence="2">11167</strain>
    </source>
</reference>
<comment type="caution">
    <text evidence="2">The sequence shown here is derived from an EMBL/GenBank/DDBJ whole genome shotgun (WGS) entry which is preliminary data.</text>
</comment>
<dbReference type="EMBL" id="JADIMU010000025">
    <property type="protein sequence ID" value="MBO8442876.1"/>
    <property type="molecule type" value="Genomic_DNA"/>
</dbReference>
<dbReference type="Pfam" id="PF13304">
    <property type="entry name" value="AAA_21"/>
    <property type="match status" value="1"/>
</dbReference>